<dbReference type="Proteomes" id="UP000178817">
    <property type="component" value="Unassembled WGS sequence"/>
</dbReference>
<dbReference type="InterPro" id="IPR014729">
    <property type="entry name" value="Rossmann-like_a/b/a_fold"/>
</dbReference>
<feature type="domain" description="Cytidyltransferase-like" evidence="3">
    <location>
        <begin position="44"/>
        <end position="156"/>
    </location>
</feature>
<dbReference type="AlphaFoldDB" id="A0A1G2SCE2"/>
<keyword evidence="2" id="KW-0548">Nucleotidyltransferase</keyword>
<evidence type="ECO:0000259" key="3">
    <source>
        <dbReference type="Pfam" id="PF01467"/>
    </source>
</evidence>
<gene>
    <name evidence="4" type="ORF">A3B07_01125</name>
</gene>
<evidence type="ECO:0000313" key="4">
    <source>
        <dbReference type="EMBL" id="OHA82706.1"/>
    </source>
</evidence>
<protein>
    <recommendedName>
        <fullName evidence="3">Cytidyltransferase-like domain-containing protein</fullName>
    </recommendedName>
</protein>
<dbReference type="NCBIfam" id="TIGR00125">
    <property type="entry name" value="cyt_tran_rel"/>
    <property type="match status" value="1"/>
</dbReference>
<name>A0A1G2SCE2_9BACT</name>
<comment type="caution">
    <text evidence="4">The sequence shown here is derived from an EMBL/GenBank/DDBJ whole genome shotgun (WGS) entry which is preliminary data.</text>
</comment>
<evidence type="ECO:0000256" key="1">
    <source>
        <dbReference type="ARBA" id="ARBA00022679"/>
    </source>
</evidence>
<sequence>MTKRSIKDILSPSAPFEARFIPDIEYLKEVVKNLQDFGHKVVLTQGVYDLIHEGHGKYLELAKQQGDILIVGVDTDELTRKRKGPDRPVVPESERLRMLAFLRSVDILTLRTFEEADRDIDYLHKAIRPNVLVMSHSTKDFPTSKKAEIEKIVDKVIIFEPQAETSTSARIRDLTIDGAGGLKKRVVEAMDGYFNEVKGVK</sequence>
<dbReference type="STRING" id="1802726.A3B07_01125"/>
<dbReference type="PANTHER" id="PTHR43793">
    <property type="entry name" value="FAD SYNTHASE"/>
    <property type="match status" value="1"/>
</dbReference>
<dbReference type="Pfam" id="PF01467">
    <property type="entry name" value="CTP_transf_like"/>
    <property type="match status" value="1"/>
</dbReference>
<evidence type="ECO:0000313" key="5">
    <source>
        <dbReference type="Proteomes" id="UP000178817"/>
    </source>
</evidence>
<reference evidence="4 5" key="1">
    <citation type="journal article" date="2016" name="Nat. Commun.">
        <title>Thousands of microbial genomes shed light on interconnected biogeochemical processes in an aquifer system.</title>
        <authorList>
            <person name="Anantharaman K."/>
            <person name="Brown C.T."/>
            <person name="Hug L.A."/>
            <person name="Sharon I."/>
            <person name="Castelle C.J."/>
            <person name="Probst A.J."/>
            <person name="Thomas B.C."/>
            <person name="Singh A."/>
            <person name="Wilkins M.J."/>
            <person name="Karaoz U."/>
            <person name="Brodie E.L."/>
            <person name="Williams K.H."/>
            <person name="Hubbard S.S."/>
            <person name="Banfield J.F."/>
        </authorList>
    </citation>
    <scope>NUCLEOTIDE SEQUENCE [LARGE SCALE GENOMIC DNA]</scope>
</reference>
<proteinExistence type="predicted"/>
<dbReference type="Gene3D" id="3.40.50.620">
    <property type="entry name" value="HUPs"/>
    <property type="match status" value="1"/>
</dbReference>
<accession>A0A1G2SCE2</accession>
<dbReference type="SUPFAM" id="SSF52374">
    <property type="entry name" value="Nucleotidylyl transferase"/>
    <property type="match status" value="1"/>
</dbReference>
<dbReference type="PANTHER" id="PTHR43793:SF2">
    <property type="entry name" value="BIFUNCTIONAL PROTEIN HLDE"/>
    <property type="match status" value="1"/>
</dbReference>
<dbReference type="InterPro" id="IPR050385">
    <property type="entry name" value="Archaeal_FAD_synthase"/>
</dbReference>
<dbReference type="GO" id="GO:0016779">
    <property type="term" value="F:nucleotidyltransferase activity"/>
    <property type="evidence" value="ECO:0007669"/>
    <property type="project" value="UniProtKB-KW"/>
</dbReference>
<dbReference type="EMBL" id="MHUV01000004">
    <property type="protein sequence ID" value="OHA82706.1"/>
    <property type="molecule type" value="Genomic_DNA"/>
</dbReference>
<organism evidence="4 5">
    <name type="scientific">Candidatus Yonathbacteria bacterium RIFCSPLOWO2_01_FULL_43_27</name>
    <dbReference type="NCBI Taxonomy" id="1802726"/>
    <lineage>
        <taxon>Bacteria</taxon>
        <taxon>Candidatus Yonathiibacteriota</taxon>
    </lineage>
</organism>
<keyword evidence="1" id="KW-0808">Transferase</keyword>
<dbReference type="InterPro" id="IPR004821">
    <property type="entry name" value="Cyt_trans-like"/>
</dbReference>
<evidence type="ECO:0000256" key="2">
    <source>
        <dbReference type="ARBA" id="ARBA00022695"/>
    </source>
</evidence>